<dbReference type="Gene3D" id="3.30.450.20">
    <property type="entry name" value="PAS domain"/>
    <property type="match status" value="1"/>
</dbReference>
<evidence type="ECO:0000256" key="8">
    <source>
        <dbReference type="SAM" id="Phobius"/>
    </source>
</evidence>
<dbReference type="PROSITE" id="PS50109">
    <property type="entry name" value="HIS_KIN"/>
    <property type="match status" value="1"/>
</dbReference>
<protein>
    <recommendedName>
        <fullName evidence="3">histidine kinase</fullName>
        <ecNumber evidence="3">2.7.13.3</ecNumber>
    </recommendedName>
</protein>
<sequence length="594" mass="67651">MKFGAGKIKKEIVKSIRKRSIAKRLRTAFICTTVVPLILLGILFSISYEQDMEKKLTDTFMQVLQGLNKTMDVTMTKFLDYSYPMIVSDQVNELLNTPDSKGEDTKIEDIVADNNLTEYFWSESYDNILLYDNEITIVSSMGVSEPDKAGIMAVVEKLSATGKNHSWSCVMTDTGKNAITFLKRIYSKSERGKQIGYICFVFNEKRLFQNIYKDVNIGNDSEIFVLDRELQYLSLKHEKTKIGSSAAEDIPEIKEKITGDKGNFTTVYNGRRSLIVYQYNKKLDWTLLTVVDQSYISQNIIHMVILTGTMVILIIILSLFIVSVINETIVIPISRLVEFTDQVSGGKYDLTISDNSEDEMGKLIRYSDKMVKRLVWYTRTIEEEGKKRRKLEIQNLQYQIQPHFLFNTLNTFKYIAIINGVESLGNGISALCSLLKDTVYGKEEMIPLSDEIRNVQNYICIQEFRYTGCIRMVYEVEEAAGVFKVPRLLLQPLTENSIVHGMKEEVAITISITARLEENDLYLEIQDDGKGFVAELTKETKKQRFSGIGMENIAERIQLIYQGKGQFLVYSAPGKGTRIVIVIPGKGELPCTEL</sequence>
<reference evidence="11 12" key="1">
    <citation type="submission" date="2018-08" db="EMBL/GenBank/DDBJ databases">
        <title>A genome reference for cultivated species of the human gut microbiota.</title>
        <authorList>
            <person name="Zou Y."/>
            <person name="Xue W."/>
            <person name="Luo G."/>
        </authorList>
    </citation>
    <scope>NUCLEOTIDE SEQUENCE [LARGE SCALE GENOMIC DNA]</scope>
    <source>
        <strain evidence="11 12">TM09-12</strain>
    </source>
</reference>
<keyword evidence="6" id="KW-0418">Kinase</keyword>
<evidence type="ECO:0000256" key="5">
    <source>
        <dbReference type="ARBA" id="ARBA00022679"/>
    </source>
</evidence>
<dbReference type="SUPFAM" id="SSF158472">
    <property type="entry name" value="HAMP domain-like"/>
    <property type="match status" value="1"/>
</dbReference>
<dbReference type="InterPro" id="IPR003660">
    <property type="entry name" value="HAMP_dom"/>
</dbReference>
<dbReference type="SUPFAM" id="SSF55874">
    <property type="entry name" value="ATPase domain of HSP90 chaperone/DNA topoisomerase II/histidine kinase"/>
    <property type="match status" value="1"/>
</dbReference>
<keyword evidence="5" id="KW-0808">Transferase</keyword>
<evidence type="ECO:0000256" key="3">
    <source>
        <dbReference type="ARBA" id="ARBA00012438"/>
    </source>
</evidence>
<dbReference type="GO" id="GO:0000155">
    <property type="term" value="F:phosphorelay sensor kinase activity"/>
    <property type="evidence" value="ECO:0007669"/>
    <property type="project" value="InterPro"/>
</dbReference>
<proteinExistence type="predicted"/>
<keyword evidence="8" id="KW-0472">Membrane</keyword>
<keyword evidence="4" id="KW-0597">Phosphoprotein</keyword>
<dbReference type="InterPro" id="IPR010559">
    <property type="entry name" value="Sig_transdc_His_kin_internal"/>
</dbReference>
<keyword evidence="8" id="KW-0812">Transmembrane</keyword>
<feature type="domain" description="HAMP" evidence="10">
    <location>
        <begin position="327"/>
        <end position="379"/>
    </location>
</feature>
<dbReference type="Pfam" id="PF06580">
    <property type="entry name" value="His_kinase"/>
    <property type="match status" value="1"/>
</dbReference>
<evidence type="ECO:0000256" key="7">
    <source>
        <dbReference type="ARBA" id="ARBA00023012"/>
    </source>
</evidence>
<dbReference type="Gene3D" id="3.30.565.10">
    <property type="entry name" value="Histidine kinase-like ATPase, C-terminal domain"/>
    <property type="match status" value="1"/>
</dbReference>
<feature type="domain" description="Histidine kinase" evidence="9">
    <location>
        <begin position="489"/>
        <end position="587"/>
    </location>
</feature>
<feature type="transmembrane region" description="Helical" evidence="8">
    <location>
        <begin position="27"/>
        <end position="48"/>
    </location>
</feature>
<dbReference type="AlphaFoldDB" id="A0A374PFK9"/>
<dbReference type="Proteomes" id="UP000263014">
    <property type="component" value="Unassembled WGS sequence"/>
</dbReference>
<comment type="subcellular location">
    <subcellularLocation>
        <location evidence="2">Membrane</location>
    </subcellularLocation>
</comment>
<evidence type="ECO:0000256" key="6">
    <source>
        <dbReference type="ARBA" id="ARBA00022777"/>
    </source>
</evidence>
<dbReference type="PROSITE" id="PS50885">
    <property type="entry name" value="HAMP"/>
    <property type="match status" value="1"/>
</dbReference>
<evidence type="ECO:0000256" key="2">
    <source>
        <dbReference type="ARBA" id="ARBA00004370"/>
    </source>
</evidence>
<keyword evidence="8" id="KW-1133">Transmembrane helix</keyword>
<dbReference type="InterPro" id="IPR036890">
    <property type="entry name" value="HATPase_C_sf"/>
</dbReference>
<evidence type="ECO:0000256" key="1">
    <source>
        <dbReference type="ARBA" id="ARBA00000085"/>
    </source>
</evidence>
<comment type="caution">
    <text evidence="11">The sequence shown here is derived from an EMBL/GenBank/DDBJ whole genome shotgun (WGS) entry which is preliminary data.</text>
</comment>
<dbReference type="CDD" id="cd12912">
    <property type="entry name" value="PDC2_MCP_like"/>
    <property type="match status" value="1"/>
</dbReference>
<dbReference type="Gene3D" id="6.10.340.10">
    <property type="match status" value="1"/>
</dbReference>
<evidence type="ECO:0000259" key="9">
    <source>
        <dbReference type="PROSITE" id="PS50109"/>
    </source>
</evidence>
<dbReference type="EMBL" id="QSON01000001">
    <property type="protein sequence ID" value="RGJ08209.1"/>
    <property type="molecule type" value="Genomic_DNA"/>
</dbReference>
<evidence type="ECO:0000313" key="12">
    <source>
        <dbReference type="Proteomes" id="UP000263014"/>
    </source>
</evidence>
<name>A0A374PFK9_9FIRM</name>
<dbReference type="CDD" id="cd06225">
    <property type="entry name" value="HAMP"/>
    <property type="match status" value="1"/>
</dbReference>
<evidence type="ECO:0000259" key="10">
    <source>
        <dbReference type="PROSITE" id="PS50885"/>
    </source>
</evidence>
<organism evidence="11 12">
    <name type="scientific">Hungatella hathewayi</name>
    <dbReference type="NCBI Taxonomy" id="154046"/>
    <lineage>
        <taxon>Bacteria</taxon>
        <taxon>Bacillati</taxon>
        <taxon>Bacillota</taxon>
        <taxon>Clostridia</taxon>
        <taxon>Lachnospirales</taxon>
        <taxon>Lachnospiraceae</taxon>
        <taxon>Hungatella</taxon>
    </lineage>
</organism>
<dbReference type="RefSeq" id="WP_117630269.1">
    <property type="nucleotide sequence ID" value="NZ_QSON01000001.1"/>
</dbReference>
<dbReference type="Pfam" id="PF02518">
    <property type="entry name" value="HATPase_c"/>
    <property type="match status" value="1"/>
</dbReference>
<accession>A0A374PFK9</accession>
<evidence type="ECO:0000256" key="4">
    <source>
        <dbReference type="ARBA" id="ARBA00022553"/>
    </source>
</evidence>
<dbReference type="PANTHER" id="PTHR34220:SF7">
    <property type="entry name" value="SENSOR HISTIDINE KINASE YPDA"/>
    <property type="match status" value="1"/>
</dbReference>
<dbReference type="InterPro" id="IPR003594">
    <property type="entry name" value="HATPase_dom"/>
</dbReference>
<evidence type="ECO:0000313" key="11">
    <source>
        <dbReference type="EMBL" id="RGJ08209.1"/>
    </source>
</evidence>
<dbReference type="GO" id="GO:0016020">
    <property type="term" value="C:membrane"/>
    <property type="evidence" value="ECO:0007669"/>
    <property type="project" value="UniProtKB-SubCell"/>
</dbReference>
<comment type="catalytic activity">
    <reaction evidence="1">
        <text>ATP + protein L-histidine = ADP + protein N-phospho-L-histidine.</text>
        <dbReference type="EC" id="2.7.13.3"/>
    </reaction>
</comment>
<dbReference type="EC" id="2.7.13.3" evidence="3"/>
<feature type="transmembrane region" description="Helical" evidence="8">
    <location>
        <begin position="300"/>
        <end position="325"/>
    </location>
</feature>
<dbReference type="InterPro" id="IPR005467">
    <property type="entry name" value="His_kinase_dom"/>
</dbReference>
<dbReference type="InterPro" id="IPR050640">
    <property type="entry name" value="Bact_2-comp_sensor_kinase"/>
</dbReference>
<keyword evidence="7" id="KW-0902">Two-component regulatory system</keyword>
<gene>
    <name evidence="11" type="ORF">DXD79_02045</name>
</gene>
<dbReference type="PANTHER" id="PTHR34220">
    <property type="entry name" value="SENSOR HISTIDINE KINASE YPDA"/>
    <property type="match status" value="1"/>
</dbReference>